<keyword evidence="1" id="KW-0472">Membrane</keyword>
<evidence type="ECO:0000313" key="3">
    <source>
        <dbReference type="EMBL" id="MBB3188779.1"/>
    </source>
</evidence>
<accession>A0A7W5H3M2</accession>
<evidence type="ECO:0000256" key="1">
    <source>
        <dbReference type="SAM" id="Phobius"/>
    </source>
</evidence>
<organism evidence="3 4">
    <name type="scientific">Microbacter margulisiae</name>
    <dbReference type="NCBI Taxonomy" id="1350067"/>
    <lineage>
        <taxon>Bacteria</taxon>
        <taxon>Pseudomonadati</taxon>
        <taxon>Bacteroidota</taxon>
        <taxon>Bacteroidia</taxon>
        <taxon>Bacteroidales</taxon>
        <taxon>Porphyromonadaceae</taxon>
        <taxon>Microbacter</taxon>
    </lineage>
</organism>
<dbReference type="AlphaFoldDB" id="A0A7W5H3M2"/>
<keyword evidence="1" id="KW-1133">Transmembrane helix</keyword>
<protein>
    <recommendedName>
        <fullName evidence="5">DUF3098 domain-containing protein</fullName>
    </recommendedName>
</protein>
<evidence type="ECO:0000313" key="4">
    <source>
        <dbReference type="Proteomes" id="UP000544222"/>
    </source>
</evidence>
<proteinExistence type="predicted"/>
<feature type="transmembrane region" description="Helical" evidence="1">
    <location>
        <begin position="26"/>
        <end position="44"/>
    </location>
</feature>
<reference evidence="3 4" key="1">
    <citation type="submission" date="2020-08" db="EMBL/GenBank/DDBJ databases">
        <title>Genomic Encyclopedia of Type Strains, Phase IV (KMG-IV): sequencing the most valuable type-strain genomes for metagenomic binning, comparative biology and taxonomic classification.</title>
        <authorList>
            <person name="Goeker M."/>
        </authorList>
    </citation>
    <scope>NUCLEOTIDE SEQUENCE [LARGE SCALE GENOMIC DNA]</scope>
    <source>
        <strain evidence="3 4">DSM 27471</strain>
    </source>
</reference>
<gene>
    <name evidence="2" type="ORF">FHX64_001906</name>
    <name evidence="3" type="ORF">FHX64_002977</name>
</gene>
<feature type="transmembrane region" description="Helical" evidence="1">
    <location>
        <begin position="64"/>
        <end position="82"/>
    </location>
</feature>
<dbReference type="EMBL" id="JACHYB010000002">
    <property type="protein sequence ID" value="MBB3188779.1"/>
    <property type="molecule type" value="Genomic_DNA"/>
</dbReference>
<keyword evidence="1" id="KW-0812">Transmembrane</keyword>
<dbReference type="EMBL" id="JACHYB010000001">
    <property type="protein sequence ID" value="MBB3187743.1"/>
    <property type="molecule type" value="Genomic_DNA"/>
</dbReference>
<name>A0A7W5H3M2_9PORP</name>
<dbReference type="RefSeq" id="WP_183413471.1">
    <property type="nucleotide sequence ID" value="NZ_JACHYB010000001.1"/>
</dbReference>
<comment type="caution">
    <text evidence="3">The sequence shown here is derived from an EMBL/GenBank/DDBJ whole genome shotgun (WGS) entry which is preliminary data.</text>
</comment>
<evidence type="ECO:0008006" key="5">
    <source>
        <dbReference type="Google" id="ProtNLM"/>
    </source>
</evidence>
<sequence>MKQTKQPVKTDETQNQRDFALGKTNWILIGVSVFMIILGFLLMTGGKSGSVFNPDIFSTRRITVGPMISLFGFLSMFFSIMWRNKKEDENK</sequence>
<keyword evidence="4" id="KW-1185">Reference proteome</keyword>
<dbReference type="Pfam" id="PF11297">
    <property type="entry name" value="DUF3098"/>
    <property type="match status" value="1"/>
</dbReference>
<dbReference type="Proteomes" id="UP000544222">
    <property type="component" value="Unassembled WGS sequence"/>
</dbReference>
<dbReference type="InterPro" id="IPR021448">
    <property type="entry name" value="DUF3098"/>
</dbReference>
<evidence type="ECO:0000313" key="2">
    <source>
        <dbReference type="EMBL" id="MBB3187743.1"/>
    </source>
</evidence>